<dbReference type="EMBL" id="JH159151">
    <property type="protein sequence ID" value="EGZ29160.1"/>
    <property type="molecule type" value="Genomic_DNA"/>
</dbReference>
<proteinExistence type="predicted"/>
<evidence type="ECO:0000313" key="1">
    <source>
        <dbReference type="EMBL" id="EGZ29160.1"/>
    </source>
</evidence>
<dbReference type="Proteomes" id="UP000002640">
    <property type="component" value="Unassembled WGS sequence"/>
</dbReference>
<dbReference type="RefSeq" id="XP_009516435.1">
    <property type="nucleotide sequence ID" value="XM_009518140.1"/>
</dbReference>
<name>G4YJ20_PHYSP</name>
<organism evidence="1 2">
    <name type="scientific">Phytophthora sojae (strain P6497)</name>
    <name type="common">Soybean stem and root rot agent</name>
    <name type="synonym">Phytophthora megasperma f. sp. glycines</name>
    <dbReference type="NCBI Taxonomy" id="1094619"/>
    <lineage>
        <taxon>Eukaryota</taxon>
        <taxon>Sar</taxon>
        <taxon>Stramenopiles</taxon>
        <taxon>Oomycota</taxon>
        <taxon>Peronosporomycetes</taxon>
        <taxon>Peronosporales</taxon>
        <taxon>Peronosporaceae</taxon>
        <taxon>Phytophthora</taxon>
    </lineage>
</organism>
<dbReference type="KEGG" id="psoj:PHYSODRAFT_475307"/>
<accession>G4YJ20</accession>
<dbReference type="InParanoid" id="G4YJ20"/>
<protein>
    <submittedName>
        <fullName evidence="1">Uncharacterized protein</fullName>
    </submittedName>
</protein>
<keyword evidence="2" id="KW-1185">Reference proteome</keyword>
<feature type="non-terminal residue" evidence="1">
    <location>
        <position position="1"/>
    </location>
</feature>
<dbReference type="AlphaFoldDB" id="G4YJ20"/>
<evidence type="ECO:0000313" key="2">
    <source>
        <dbReference type="Proteomes" id="UP000002640"/>
    </source>
</evidence>
<sequence length="162" mass="18814">DGLPQFMAVIGSSLTSLSLHGHRDPLGDDLWLGYCPNLLDLSIRGYVLEAQFDFREYRKTHSELPSVICNWHDCLHRLRARLTYSRAIPHGYDPANYESDLDTLLEMLKVNKSLEYLEVIVPAEYRAYTSKFAQYDKKPIDRALELPLETKLAFQKIERLLR</sequence>
<dbReference type="GeneID" id="20654594"/>
<gene>
    <name evidence="1" type="ORF">PHYSODRAFT_475307</name>
</gene>
<reference evidence="1 2" key="1">
    <citation type="journal article" date="2006" name="Science">
        <title>Phytophthora genome sequences uncover evolutionary origins and mechanisms of pathogenesis.</title>
        <authorList>
            <person name="Tyler B.M."/>
            <person name="Tripathy S."/>
            <person name="Zhang X."/>
            <person name="Dehal P."/>
            <person name="Jiang R.H."/>
            <person name="Aerts A."/>
            <person name="Arredondo F.D."/>
            <person name="Baxter L."/>
            <person name="Bensasson D."/>
            <person name="Beynon J.L."/>
            <person name="Chapman J."/>
            <person name="Damasceno C.M."/>
            <person name="Dorrance A.E."/>
            <person name="Dou D."/>
            <person name="Dickerman A.W."/>
            <person name="Dubchak I.L."/>
            <person name="Garbelotto M."/>
            <person name="Gijzen M."/>
            <person name="Gordon S.G."/>
            <person name="Govers F."/>
            <person name="Grunwald N.J."/>
            <person name="Huang W."/>
            <person name="Ivors K.L."/>
            <person name="Jones R.W."/>
            <person name="Kamoun S."/>
            <person name="Krampis K."/>
            <person name="Lamour K.H."/>
            <person name="Lee M.K."/>
            <person name="McDonald W.H."/>
            <person name="Medina M."/>
            <person name="Meijer H.J."/>
            <person name="Nordberg E.K."/>
            <person name="Maclean D.J."/>
            <person name="Ospina-Giraldo M.D."/>
            <person name="Morris P.F."/>
            <person name="Phuntumart V."/>
            <person name="Putnam N.H."/>
            <person name="Rash S."/>
            <person name="Rose J.K."/>
            <person name="Sakihama Y."/>
            <person name="Salamov A.A."/>
            <person name="Savidor A."/>
            <person name="Scheuring C.F."/>
            <person name="Smith B.M."/>
            <person name="Sobral B.W."/>
            <person name="Terry A."/>
            <person name="Torto-Alalibo T.A."/>
            <person name="Win J."/>
            <person name="Xu Z."/>
            <person name="Zhang H."/>
            <person name="Grigoriev I.V."/>
            <person name="Rokhsar D.S."/>
            <person name="Boore J.L."/>
        </authorList>
    </citation>
    <scope>NUCLEOTIDE SEQUENCE [LARGE SCALE GENOMIC DNA]</scope>
    <source>
        <strain evidence="1 2">P6497</strain>
    </source>
</reference>